<dbReference type="Proteomes" id="UP000466535">
    <property type="component" value="Unassembled WGS sequence"/>
</dbReference>
<evidence type="ECO:0000313" key="3">
    <source>
        <dbReference type="Proteomes" id="UP000466535"/>
    </source>
</evidence>
<accession>A0A6B0TAX6</accession>
<dbReference type="AlphaFoldDB" id="A0A6B0TAX6"/>
<reference evidence="2 3" key="1">
    <citation type="submission" date="2019-12" db="EMBL/GenBank/DDBJ databases">
        <title>Isolation and characterization of three novel carbon monoxide-oxidizing members of Halobacteria from salione crusts and soils.</title>
        <authorList>
            <person name="Myers M.R."/>
            <person name="King G.M."/>
        </authorList>
    </citation>
    <scope>NUCLEOTIDE SEQUENCE [LARGE SCALE GENOMIC DNA]</scope>
    <source>
        <strain evidence="2 3">WSH3</strain>
    </source>
</reference>
<feature type="domain" description="Halobacterial output" evidence="1">
    <location>
        <begin position="22"/>
        <end position="87"/>
    </location>
</feature>
<dbReference type="OrthoDB" id="242615at2157"/>
<comment type="caution">
    <text evidence="2">The sequence shown here is derived from an EMBL/GenBank/DDBJ whole genome shotgun (WGS) entry which is preliminary data.</text>
</comment>
<keyword evidence="3" id="KW-1185">Reference proteome</keyword>
<dbReference type="InterPro" id="IPR040624">
    <property type="entry name" value="HalOD1"/>
</dbReference>
<dbReference type="RefSeq" id="WP_159762470.1">
    <property type="nucleotide sequence ID" value="NZ_WUUT01000001.1"/>
</dbReference>
<sequence length="88" mass="9761">MSPESGEVYVMRATDEEWVAPTPITEAITEALTAATDLEEADLRDTDYDIDHERLRQLIDGSADGERTVTIEGYEVTIDATGEITVER</sequence>
<evidence type="ECO:0000313" key="2">
    <source>
        <dbReference type="EMBL" id="MXR50329.1"/>
    </source>
</evidence>
<evidence type="ECO:0000259" key="1">
    <source>
        <dbReference type="Pfam" id="PF18545"/>
    </source>
</evidence>
<dbReference type="Pfam" id="PF18545">
    <property type="entry name" value="HalOD1"/>
    <property type="match status" value="1"/>
</dbReference>
<gene>
    <name evidence="2" type="ORF">GRX03_01725</name>
</gene>
<dbReference type="EMBL" id="WUUT01000001">
    <property type="protein sequence ID" value="MXR50329.1"/>
    <property type="molecule type" value="Genomic_DNA"/>
</dbReference>
<proteinExistence type="predicted"/>
<protein>
    <recommendedName>
        <fullName evidence="1">Halobacterial output domain-containing protein</fullName>
    </recommendedName>
</protein>
<organism evidence="2 3">
    <name type="scientific">Halovenus carboxidivorans</name>
    <dbReference type="NCBI Taxonomy" id="2692199"/>
    <lineage>
        <taxon>Archaea</taxon>
        <taxon>Methanobacteriati</taxon>
        <taxon>Methanobacteriota</taxon>
        <taxon>Stenosarchaea group</taxon>
        <taxon>Halobacteria</taxon>
        <taxon>Halobacteriales</taxon>
        <taxon>Haloarculaceae</taxon>
        <taxon>Halovenus</taxon>
    </lineage>
</organism>
<name>A0A6B0TAX6_9EURY</name>